<reference evidence="1 2" key="2">
    <citation type="submission" date="2019-01" db="EMBL/GenBank/DDBJ databases">
        <title>A chromosome length genome reference of the Java medaka (oryzias javanicus).</title>
        <authorList>
            <person name="Herpin A."/>
            <person name="Takehana Y."/>
            <person name="Naruse K."/>
            <person name="Ansai S."/>
            <person name="Kawaguchi M."/>
        </authorList>
    </citation>
    <scope>NUCLEOTIDE SEQUENCE [LARGE SCALE GENOMIC DNA]</scope>
    <source>
        <strain evidence="1">RS831</strain>
        <tissue evidence="1">Whole body</tissue>
    </source>
</reference>
<dbReference type="EMBL" id="CM012443">
    <property type="protein sequence ID" value="RVE71186.1"/>
    <property type="molecule type" value="Genomic_DNA"/>
</dbReference>
<keyword evidence="2" id="KW-1185">Reference proteome</keyword>
<dbReference type="AlphaFoldDB" id="A0A3S2PN51"/>
<proteinExistence type="predicted"/>
<reference evidence="1 2" key="1">
    <citation type="submission" date="2018-11" db="EMBL/GenBank/DDBJ databases">
        <authorList>
            <person name="Lopez-Roques C."/>
            <person name="Donnadieu C."/>
            <person name="Bouchez O."/>
            <person name="Klopp C."/>
            <person name="Cabau C."/>
            <person name="Zahm M."/>
        </authorList>
    </citation>
    <scope>NUCLEOTIDE SEQUENCE [LARGE SCALE GENOMIC DNA]</scope>
    <source>
        <strain evidence="1">RS831</strain>
        <tissue evidence="1">Whole body</tissue>
    </source>
</reference>
<accession>A0A3S2PN51</accession>
<protein>
    <submittedName>
        <fullName evidence="1">Uncharacterized protein</fullName>
    </submittedName>
</protein>
<organism evidence="1 2">
    <name type="scientific">Oryzias javanicus</name>
    <name type="common">Javanese ricefish</name>
    <name type="synonym">Aplocheilus javanicus</name>
    <dbReference type="NCBI Taxonomy" id="123683"/>
    <lineage>
        <taxon>Eukaryota</taxon>
        <taxon>Metazoa</taxon>
        <taxon>Chordata</taxon>
        <taxon>Craniata</taxon>
        <taxon>Vertebrata</taxon>
        <taxon>Euteleostomi</taxon>
        <taxon>Actinopterygii</taxon>
        <taxon>Neopterygii</taxon>
        <taxon>Teleostei</taxon>
        <taxon>Neoteleostei</taxon>
        <taxon>Acanthomorphata</taxon>
        <taxon>Ovalentaria</taxon>
        <taxon>Atherinomorphae</taxon>
        <taxon>Beloniformes</taxon>
        <taxon>Adrianichthyidae</taxon>
        <taxon>Oryziinae</taxon>
        <taxon>Oryzias</taxon>
    </lineage>
</organism>
<name>A0A3S2PN51_ORYJA</name>
<sequence>MEEIHHYFHQDQWSLTSVSVLRLRPPLWIHPVTVVSKVKGFFYVPRKTPTRCEAPPAEHPSCGQTEELHEERAGWRQTCRKHLIQSCLCGFTEEHGAAHGCLYIFWRQISRY</sequence>
<evidence type="ECO:0000313" key="1">
    <source>
        <dbReference type="EMBL" id="RVE71186.1"/>
    </source>
</evidence>
<gene>
    <name evidence="1" type="ORF">OJAV_G00072550</name>
</gene>
<dbReference type="Proteomes" id="UP000283210">
    <property type="component" value="Chromosome 7"/>
</dbReference>
<evidence type="ECO:0000313" key="2">
    <source>
        <dbReference type="Proteomes" id="UP000283210"/>
    </source>
</evidence>